<proteinExistence type="predicted"/>
<feature type="domain" description="Transcriptional regulator LacI/GalR-like sensor" evidence="4">
    <location>
        <begin position="2"/>
        <end position="138"/>
    </location>
</feature>
<comment type="caution">
    <text evidence="5">The sequence shown here is derived from an EMBL/GenBank/DDBJ whole genome shotgun (WGS) entry which is preliminary data.</text>
</comment>
<dbReference type="InterPro" id="IPR046335">
    <property type="entry name" value="LacI/GalR-like_sensor"/>
</dbReference>
<evidence type="ECO:0000259" key="4">
    <source>
        <dbReference type="Pfam" id="PF13377"/>
    </source>
</evidence>
<sequence length="146" mass="15500">MRLEAWQEALVERDLPAPPVYLGSWEAEDGYRAGCALAESILAAPQQAPTAVFVANDHMAIGLLRACTEAGVRIPQDLSVVGFDDIPGAAHLLPPLTTVHQPFDQLGRAAVEALIAAIEGSDGGSVRLLPPRLVERASHGPARTHR</sequence>
<keyword evidence="2" id="KW-0238">DNA-binding</keyword>
<gene>
    <name evidence="5" type="ORF">MHL29_05320</name>
</gene>
<keyword evidence="3" id="KW-0804">Transcription</keyword>
<protein>
    <submittedName>
        <fullName evidence="5">Substrate-binding domain-containing protein</fullName>
    </submittedName>
</protein>
<dbReference type="PANTHER" id="PTHR30146:SF153">
    <property type="entry name" value="LACTOSE OPERON REPRESSOR"/>
    <property type="match status" value="1"/>
</dbReference>
<keyword evidence="6" id="KW-1185">Reference proteome</keyword>
<evidence type="ECO:0000256" key="2">
    <source>
        <dbReference type="ARBA" id="ARBA00023125"/>
    </source>
</evidence>
<dbReference type="EMBL" id="JAKRCV010000011">
    <property type="protein sequence ID" value="MCG7321317.1"/>
    <property type="molecule type" value="Genomic_DNA"/>
</dbReference>
<keyword evidence="1" id="KW-0805">Transcription regulation</keyword>
<dbReference type="Proteomes" id="UP001521931">
    <property type="component" value="Unassembled WGS sequence"/>
</dbReference>
<evidence type="ECO:0000313" key="6">
    <source>
        <dbReference type="Proteomes" id="UP001521931"/>
    </source>
</evidence>
<evidence type="ECO:0000256" key="1">
    <source>
        <dbReference type="ARBA" id="ARBA00023015"/>
    </source>
</evidence>
<organism evidence="5 6">
    <name type="scientific">Arsenicicoccus bolidensis</name>
    <dbReference type="NCBI Taxonomy" id="229480"/>
    <lineage>
        <taxon>Bacteria</taxon>
        <taxon>Bacillati</taxon>
        <taxon>Actinomycetota</taxon>
        <taxon>Actinomycetes</taxon>
        <taxon>Micrococcales</taxon>
        <taxon>Intrasporangiaceae</taxon>
        <taxon>Arsenicicoccus</taxon>
    </lineage>
</organism>
<dbReference type="PANTHER" id="PTHR30146">
    <property type="entry name" value="LACI-RELATED TRANSCRIPTIONAL REPRESSOR"/>
    <property type="match status" value="1"/>
</dbReference>
<name>A0ABS9Q0A8_9MICO</name>
<evidence type="ECO:0000313" key="5">
    <source>
        <dbReference type="EMBL" id="MCG7321317.1"/>
    </source>
</evidence>
<reference evidence="5 6" key="1">
    <citation type="submission" date="2022-02" db="EMBL/GenBank/DDBJ databases">
        <title>Uncovering new skin microbiome diversity through culturing and metagenomics.</title>
        <authorList>
            <person name="Conlan S."/>
            <person name="Deming C."/>
            <person name="Nisc Comparative Sequencing Program N."/>
            <person name="Segre J.A."/>
        </authorList>
    </citation>
    <scope>NUCLEOTIDE SEQUENCE [LARGE SCALE GENOMIC DNA]</scope>
    <source>
        <strain evidence="5 6">ACRQZ</strain>
    </source>
</reference>
<dbReference type="Pfam" id="PF13377">
    <property type="entry name" value="Peripla_BP_3"/>
    <property type="match status" value="1"/>
</dbReference>
<evidence type="ECO:0000256" key="3">
    <source>
        <dbReference type="ARBA" id="ARBA00023163"/>
    </source>
</evidence>
<accession>A0ABS9Q0A8</accession>
<dbReference type="Gene3D" id="3.40.50.2300">
    <property type="match status" value="2"/>
</dbReference>
<dbReference type="SUPFAM" id="SSF53822">
    <property type="entry name" value="Periplasmic binding protein-like I"/>
    <property type="match status" value="1"/>
</dbReference>
<dbReference type="InterPro" id="IPR028082">
    <property type="entry name" value="Peripla_BP_I"/>
</dbReference>